<dbReference type="AlphaFoldDB" id="A0A844WAQ0"/>
<dbReference type="RefSeq" id="WP_160382022.1">
    <property type="nucleotide sequence ID" value="NZ_WNXQ01000003.1"/>
</dbReference>
<sequence>MTDSEDGPEEPANLRFLRRLVTGLTAVMMAGVLLIIVLIVIRFRDAGPVLPDSIDLPDGAQAVAVTAAEGWYAVVTDDNRILIFDRVTGQLRQTVVVD</sequence>
<keyword evidence="1" id="KW-1133">Transmembrane helix</keyword>
<dbReference type="Pfam" id="PF20082">
    <property type="entry name" value="DUF6476"/>
    <property type="match status" value="1"/>
</dbReference>
<accession>A0A844WAQ0</accession>
<evidence type="ECO:0000313" key="2">
    <source>
        <dbReference type="EMBL" id="MWB77758.1"/>
    </source>
</evidence>
<proteinExistence type="predicted"/>
<dbReference type="Proteomes" id="UP000443843">
    <property type="component" value="Unassembled WGS sequence"/>
</dbReference>
<evidence type="ECO:0000256" key="1">
    <source>
        <dbReference type="SAM" id="Phobius"/>
    </source>
</evidence>
<organism evidence="2 3">
    <name type="scientific">Pseudooceanicola pacificus</name>
    <dbReference type="NCBI Taxonomy" id="2676438"/>
    <lineage>
        <taxon>Bacteria</taxon>
        <taxon>Pseudomonadati</taxon>
        <taxon>Pseudomonadota</taxon>
        <taxon>Alphaproteobacteria</taxon>
        <taxon>Rhodobacterales</taxon>
        <taxon>Paracoccaceae</taxon>
        <taxon>Pseudooceanicola</taxon>
    </lineage>
</organism>
<gene>
    <name evidence="2" type="ORF">GLS40_06960</name>
</gene>
<dbReference type="InterPro" id="IPR045519">
    <property type="entry name" value="DUF6476"/>
</dbReference>
<keyword evidence="3" id="KW-1185">Reference proteome</keyword>
<name>A0A844WAQ0_9RHOB</name>
<feature type="transmembrane region" description="Helical" evidence="1">
    <location>
        <begin position="20"/>
        <end position="41"/>
    </location>
</feature>
<keyword evidence="1" id="KW-0472">Membrane</keyword>
<dbReference type="EMBL" id="WNXQ01000003">
    <property type="protein sequence ID" value="MWB77758.1"/>
    <property type="molecule type" value="Genomic_DNA"/>
</dbReference>
<keyword evidence="1" id="KW-0812">Transmembrane</keyword>
<reference evidence="2 3" key="1">
    <citation type="submission" date="2019-11" db="EMBL/GenBank/DDBJ databases">
        <title>Pseudooceanicola pacifica sp. nov., isolated from deep-sea sediment of the Pacific Ocean.</title>
        <authorList>
            <person name="Lyu L."/>
        </authorList>
    </citation>
    <scope>NUCLEOTIDE SEQUENCE [LARGE SCALE GENOMIC DNA]</scope>
    <source>
        <strain evidence="2 3">216_PA32_1</strain>
    </source>
</reference>
<protein>
    <submittedName>
        <fullName evidence="2">Uncharacterized protein</fullName>
    </submittedName>
</protein>
<evidence type="ECO:0000313" key="3">
    <source>
        <dbReference type="Proteomes" id="UP000443843"/>
    </source>
</evidence>
<comment type="caution">
    <text evidence="2">The sequence shown here is derived from an EMBL/GenBank/DDBJ whole genome shotgun (WGS) entry which is preliminary data.</text>
</comment>